<sequence>MPSRATRTRTQALTRAVAWGLAGFVPFLVLAWLVRTNGALHDADQAVVDAAVAVTVAHPALHTFWSAWSAITQPGLVIAAGALLALWTWRRHGLASRSLWAVVTLAVSWGLVQLAKLLVARVRPLVDDALLDAPGYSFPSGHATSAATAAVTLTLLVWPLLGRRGRVVVPVVATLFALLTCADRIFLGVHFPTDVVAGLLLGTVVSVSSYLGYRGWNPSTGTAAPEA</sequence>
<dbReference type="RefSeq" id="WP_098462032.1">
    <property type="nucleotide sequence ID" value="NZ_PDJJ01000001.1"/>
</dbReference>
<gene>
    <name evidence="9" type="ORF">ATJ88_0169</name>
</gene>
<dbReference type="GO" id="GO:0005886">
    <property type="term" value="C:plasma membrane"/>
    <property type="evidence" value="ECO:0007669"/>
    <property type="project" value="UniProtKB-SubCell"/>
</dbReference>
<name>A0A2A9EQX3_9MICO</name>
<feature type="transmembrane region" description="Helical" evidence="7">
    <location>
        <begin position="140"/>
        <end position="161"/>
    </location>
</feature>
<evidence type="ECO:0000256" key="1">
    <source>
        <dbReference type="ARBA" id="ARBA00004651"/>
    </source>
</evidence>
<comment type="caution">
    <text evidence="9">The sequence shown here is derived from an EMBL/GenBank/DDBJ whole genome shotgun (WGS) entry which is preliminary data.</text>
</comment>
<feature type="transmembrane region" description="Helical" evidence="7">
    <location>
        <begin position="99"/>
        <end position="120"/>
    </location>
</feature>
<keyword evidence="10" id="KW-1185">Reference proteome</keyword>
<reference evidence="9 10" key="1">
    <citation type="submission" date="2017-10" db="EMBL/GenBank/DDBJ databases">
        <title>Sequencing the genomes of 1000 actinobacteria strains.</title>
        <authorList>
            <person name="Klenk H.-P."/>
        </authorList>
    </citation>
    <scope>NUCLEOTIDE SEQUENCE [LARGE SCALE GENOMIC DNA]</scope>
    <source>
        <strain evidence="9 10">DSM 21863</strain>
    </source>
</reference>
<dbReference type="OrthoDB" id="5289372at2"/>
<evidence type="ECO:0000256" key="7">
    <source>
        <dbReference type="SAM" id="Phobius"/>
    </source>
</evidence>
<keyword evidence="6 7" id="KW-0472">Membrane</keyword>
<evidence type="ECO:0000256" key="6">
    <source>
        <dbReference type="ARBA" id="ARBA00023136"/>
    </source>
</evidence>
<evidence type="ECO:0000259" key="8">
    <source>
        <dbReference type="SMART" id="SM00014"/>
    </source>
</evidence>
<keyword evidence="5 7" id="KW-1133">Transmembrane helix</keyword>
<feature type="transmembrane region" description="Helical" evidence="7">
    <location>
        <begin position="168"/>
        <end position="189"/>
    </location>
</feature>
<dbReference type="PANTHER" id="PTHR14969">
    <property type="entry name" value="SPHINGOSINE-1-PHOSPHATE PHOSPHOHYDROLASE"/>
    <property type="match status" value="1"/>
</dbReference>
<comment type="subcellular location">
    <subcellularLocation>
        <location evidence="1">Cell membrane</location>
        <topology evidence="1">Multi-pass membrane protein</topology>
    </subcellularLocation>
</comment>
<evidence type="ECO:0000256" key="3">
    <source>
        <dbReference type="ARBA" id="ARBA00022692"/>
    </source>
</evidence>
<feature type="transmembrane region" description="Helical" evidence="7">
    <location>
        <begin position="195"/>
        <end position="213"/>
    </location>
</feature>
<dbReference type="EMBL" id="PDJJ01000001">
    <property type="protein sequence ID" value="PFG41527.1"/>
    <property type="molecule type" value="Genomic_DNA"/>
</dbReference>
<evidence type="ECO:0000313" key="9">
    <source>
        <dbReference type="EMBL" id="PFG41527.1"/>
    </source>
</evidence>
<dbReference type="AlphaFoldDB" id="A0A2A9EQX3"/>
<evidence type="ECO:0000256" key="5">
    <source>
        <dbReference type="ARBA" id="ARBA00022989"/>
    </source>
</evidence>
<dbReference type="InterPro" id="IPR036938">
    <property type="entry name" value="PAP2/HPO_sf"/>
</dbReference>
<feature type="transmembrane region" description="Helical" evidence="7">
    <location>
        <begin position="12"/>
        <end position="34"/>
    </location>
</feature>
<evidence type="ECO:0000256" key="2">
    <source>
        <dbReference type="ARBA" id="ARBA00022475"/>
    </source>
</evidence>
<dbReference type="Gene3D" id="1.20.144.10">
    <property type="entry name" value="Phosphatidic acid phosphatase type 2/haloperoxidase"/>
    <property type="match status" value="1"/>
</dbReference>
<proteinExistence type="predicted"/>
<accession>A0A2A9EQX3</accession>
<organism evidence="9 10">
    <name type="scientific">Isoptericola jiangsuensis</name>
    <dbReference type="NCBI Taxonomy" id="548579"/>
    <lineage>
        <taxon>Bacteria</taxon>
        <taxon>Bacillati</taxon>
        <taxon>Actinomycetota</taxon>
        <taxon>Actinomycetes</taxon>
        <taxon>Micrococcales</taxon>
        <taxon>Promicromonosporaceae</taxon>
        <taxon>Isoptericola</taxon>
    </lineage>
</organism>
<keyword evidence="4" id="KW-0378">Hydrolase</keyword>
<dbReference type="InterPro" id="IPR000326">
    <property type="entry name" value="PAP2/HPO"/>
</dbReference>
<feature type="transmembrane region" description="Helical" evidence="7">
    <location>
        <begin position="65"/>
        <end position="87"/>
    </location>
</feature>
<keyword evidence="2" id="KW-1003">Cell membrane</keyword>
<dbReference type="Pfam" id="PF01569">
    <property type="entry name" value="PAP2"/>
    <property type="match status" value="1"/>
</dbReference>
<keyword evidence="3 7" id="KW-0812">Transmembrane</keyword>
<dbReference type="PANTHER" id="PTHR14969:SF62">
    <property type="entry name" value="DECAPRENYLPHOSPHORYL-5-PHOSPHORIBOSE PHOSPHATASE RV3807C-RELATED"/>
    <property type="match status" value="1"/>
</dbReference>
<evidence type="ECO:0000313" key="10">
    <source>
        <dbReference type="Proteomes" id="UP000224130"/>
    </source>
</evidence>
<dbReference type="SMART" id="SM00014">
    <property type="entry name" value="acidPPc"/>
    <property type="match status" value="1"/>
</dbReference>
<dbReference type="Proteomes" id="UP000224130">
    <property type="component" value="Unassembled WGS sequence"/>
</dbReference>
<evidence type="ECO:0000256" key="4">
    <source>
        <dbReference type="ARBA" id="ARBA00022801"/>
    </source>
</evidence>
<dbReference type="SUPFAM" id="SSF48317">
    <property type="entry name" value="Acid phosphatase/Vanadium-dependent haloperoxidase"/>
    <property type="match status" value="1"/>
</dbReference>
<dbReference type="GO" id="GO:0016787">
    <property type="term" value="F:hydrolase activity"/>
    <property type="evidence" value="ECO:0007669"/>
    <property type="project" value="UniProtKB-KW"/>
</dbReference>
<feature type="domain" description="Phosphatidic acid phosphatase type 2/haloperoxidase" evidence="8">
    <location>
        <begin position="95"/>
        <end position="210"/>
    </location>
</feature>
<protein>
    <submittedName>
        <fullName evidence="9">Undecaprenyl-diphosphatase</fullName>
    </submittedName>
</protein>